<comment type="caution">
    <text evidence="2">The sequence shown here is derived from an EMBL/GenBank/DDBJ whole genome shotgun (WGS) entry which is preliminary data.</text>
</comment>
<name>A0A5D4STJ7_9BACI</name>
<dbReference type="Proteomes" id="UP000323732">
    <property type="component" value="Unassembled WGS sequence"/>
</dbReference>
<organism evidence="2 3">
    <name type="scientific">Bacillus infantis</name>
    <dbReference type="NCBI Taxonomy" id="324767"/>
    <lineage>
        <taxon>Bacteria</taxon>
        <taxon>Bacillati</taxon>
        <taxon>Bacillota</taxon>
        <taxon>Bacilli</taxon>
        <taxon>Bacillales</taxon>
        <taxon>Bacillaceae</taxon>
        <taxon>Bacillus</taxon>
    </lineage>
</organism>
<evidence type="ECO:0000256" key="1">
    <source>
        <dbReference type="SAM" id="MobiDB-lite"/>
    </source>
</evidence>
<gene>
    <name evidence="2" type="ORF">FZD47_02030</name>
</gene>
<reference evidence="2 3" key="1">
    <citation type="submission" date="2019-08" db="EMBL/GenBank/DDBJ databases">
        <title>Bacillus genomes from the desert of Cuatro Cienegas, Coahuila.</title>
        <authorList>
            <person name="Olmedo-Alvarez G."/>
        </authorList>
    </citation>
    <scope>NUCLEOTIDE SEQUENCE [LARGE SCALE GENOMIC DNA]</scope>
    <source>
        <strain evidence="2 3">CH37_1T</strain>
    </source>
</reference>
<dbReference type="GeneID" id="97350683"/>
<feature type="region of interest" description="Disordered" evidence="1">
    <location>
        <begin position="135"/>
        <end position="190"/>
    </location>
</feature>
<evidence type="ECO:0000313" key="3">
    <source>
        <dbReference type="Proteomes" id="UP000323732"/>
    </source>
</evidence>
<evidence type="ECO:0000313" key="2">
    <source>
        <dbReference type="EMBL" id="TYS66289.1"/>
    </source>
</evidence>
<proteinExistence type="predicted"/>
<evidence type="ECO:0008006" key="4">
    <source>
        <dbReference type="Google" id="ProtNLM"/>
    </source>
</evidence>
<dbReference type="RefSeq" id="WP_148949022.1">
    <property type="nucleotide sequence ID" value="NZ_CP160000.1"/>
</dbReference>
<feature type="region of interest" description="Disordered" evidence="1">
    <location>
        <begin position="1"/>
        <end position="24"/>
    </location>
</feature>
<accession>A0A5D4STJ7</accession>
<dbReference type="AlphaFoldDB" id="A0A5D4STJ7"/>
<feature type="compositionally biased region" description="Basic and acidic residues" evidence="1">
    <location>
        <begin position="143"/>
        <end position="162"/>
    </location>
</feature>
<protein>
    <recommendedName>
        <fullName evidence="4">YqfQ-like protein</fullName>
    </recommendedName>
</protein>
<dbReference type="InterPro" id="IPR025571">
    <property type="entry name" value="YqfQ"/>
</dbReference>
<dbReference type="EMBL" id="VTES01000001">
    <property type="protein sequence ID" value="TYS66289.1"/>
    <property type="molecule type" value="Genomic_DNA"/>
</dbReference>
<sequence>MQPRPRFPMQGGGMPPQFRGPMQARPNFGPMMGPMQQTRQGGGGLLAKLLGKGGNPASAAGGLNSMRAAAPGAANAAGSGGFLKSIANPSSISGFLSNTQKMLNTAQQFGPMVQQYGPMVKNLPAMWKLYRGLKSSGNEESEKEAVSETKKAPSPPEKRKTETAGSHQPSEAPKRAKAPGKGSSSPKLYI</sequence>
<dbReference type="Pfam" id="PF14181">
    <property type="entry name" value="YqfQ"/>
    <property type="match status" value="1"/>
</dbReference>